<gene>
    <name evidence="3" type="ORF">BDD21_3870</name>
</gene>
<dbReference type="OrthoDB" id="9898618at2"/>
<feature type="transmembrane region" description="Helical" evidence="2">
    <location>
        <begin position="6"/>
        <end position="24"/>
    </location>
</feature>
<accession>A0A495VC53</accession>
<keyword evidence="2" id="KW-0812">Transmembrane</keyword>
<keyword evidence="2" id="KW-1133">Transmembrane helix</keyword>
<protein>
    <submittedName>
        <fullName evidence="3">Uncharacterized protein</fullName>
    </submittedName>
</protein>
<comment type="caution">
    <text evidence="3">The sequence shown here is derived from an EMBL/GenBank/DDBJ whole genome shotgun (WGS) entry which is preliminary data.</text>
</comment>
<sequence>MISTGTLMLLKALLTAGVIMGFLLRELWLLRRMNREDEARKAEAARSGGSPTSSQEARDEGPTGTTTG</sequence>
<dbReference type="AlphaFoldDB" id="A0A495VC53"/>
<proteinExistence type="predicted"/>
<evidence type="ECO:0000256" key="2">
    <source>
        <dbReference type="SAM" id="Phobius"/>
    </source>
</evidence>
<evidence type="ECO:0000313" key="3">
    <source>
        <dbReference type="EMBL" id="RKT46360.1"/>
    </source>
</evidence>
<dbReference type="Proteomes" id="UP000274556">
    <property type="component" value="Unassembled WGS sequence"/>
</dbReference>
<reference evidence="3 4" key="1">
    <citation type="submission" date="2018-10" db="EMBL/GenBank/DDBJ databases">
        <title>Genomic Encyclopedia of Archaeal and Bacterial Type Strains, Phase II (KMG-II): from individual species to whole genera.</title>
        <authorList>
            <person name="Goeker M."/>
        </authorList>
    </citation>
    <scope>NUCLEOTIDE SEQUENCE [LARGE SCALE GENOMIC DNA]</scope>
    <source>
        <strain evidence="3 4">DSM 235</strain>
    </source>
</reference>
<feature type="region of interest" description="Disordered" evidence="1">
    <location>
        <begin position="38"/>
        <end position="68"/>
    </location>
</feature>
<keyword evidence="2" id="KW-0472">Membrane</keyword>
<keyword evidence="4" id="KW-1185">Reference proteome</keyword>
<dbReference type="EMBL" id="RBXL01000001">
    <property type="protein sequence ID" value="RKT46360.1"/>
    <property type="molecule type" value="Genomic_DNA"/>
</dbReference>
<evidence type="ECO:0000313" key="4">
    <source>
        <dbReference type="Proteomes" id="UP000274556"/>
    </source>
</evidence>
<evidence type="ECO:0000256" key="1">
    <source>
        <dbReference type="SAM" id="MobiDB-lite"/>
    </source>
</evidence>
<name>A0A495VC53_9GAMM</name>
<organism evidence="3 4">
    <name type="scientific">Thiocapsa rosea</name>
    <dbReference type="NCBI Taxonomy" id="69360"/>
    <lineage>
        <taxon>Bacteria</taxon>
        <taxon>Pseudomonadati</taxon>
        <taxon>Pseudomonadota</taxon>
        <taxon>Gammaproteobacteria</taxon>
        <taxon>Chromatiales</taxon>
        <taxon>Chromatiaceae</taxon>
        <taxon>Thiocapsa</taxon>
    </lineage>
</organism>
<dbReference type="RefSeq" id="WP_120798495.1">
    <property type="nucleotide sequence ID" value="NZ_RBXL01000001.1"/>
</dbReference>